<keyword evidence="9" id="KW-0413">Isomerase</keyword>
<dbReference type="RefSeq" id="WP_013097634.1">
    <property type="nucleotide sequence ID" value="NC_014121.1"/>
</dbReference>
<evidence type="ECO:0000256" key="9">
    <source>
        <dbReference type="ARBA" id="ARBA00023235"/>
    </source>
</evidence>
<evidence type="ECO:0000256" key="13">
    <source>
        <dbReference type="ARBA" id="ARBA00074896"/>
    </source>
</evidence>
<evidence type="ECO:0000256" key="3">
    <source>
        <dbReference type="ARBA" id="ARBA00004993"/>
    </source>
</evidence>
<accession>A0A0H3CMT6</accession>
<evidence type="ECO:0000256" key="11">
    <source>
        <dbReference type="ARBA" id="ARBA00056856"/>
    </source>
</evidence>
<dbReference type="PATRIC" id="fig|716541.4.peg.3277"/>
<dbReference type="GO" id="GO:0008909">
    <property type="term" value="F:isochorismate synthase activity"/>
    <property type="evidence" value="ECO:0007669"/>
    <property type="project" value="UniProtKB-EC"/>
</dbReference>
<dbReference type="InterPro" id="IPR015890">
    <property type="entry name" value="Chorismate_C"/>
</dbReference>
<dbReference type="FunFam" id="3.60.120.10:FF:000001">
    <property type="entry name" value="Isochorismate synthase EntC"/>
    <property type="match status" value="1"/>
</dbReference>
<reference evidence="15 16" key="1">
    <citation type="journal article" date="2010" name="J. Bacteriol.">
        <title>Complete genome sequence of Enterobacter cloacae subsp. cloacae type strain ATCC 13047.</title>
        <authorList>
            <person name="Ren Y."/>
            <person name="Ren Y."/>
            <person name="Zhou Z."/>
            <person name="Guo X."/>
            <person name="Li Y."/>
            <person name="Feng L."/>
            <person name="Wang L."/>
        </authorList>
    </citation>
    <scope>NUCLEOTIDE SEQUENCE [LARGE SCALE GENOMIC DNA]</scope>
    <source>
        <strain evidence="16">ATCC 13047 / DSM 30054 / NBRC 13535 / NCTC 10005 / WDCM 00083 / NCDC 279-56</strain>
    </source>
</reference>
<sequence length="391" mass="42571">MDTSLAEEVQHTATTLPSDSFFFMSPYRSFTTSGCFSRFSEPAEGGDNPSGAFQQKLAQAFRNAKASGIAHPVMVGAIPFDTRKPSSLFIPQHWQTFSRPARQQSARYFSASKTLNVETRTEIPPQPVFEEMVARAAALTATPQVNKVVLSRLIDIATDKTIDSGALMERLIAQNPASFNFHVPLEDGGVLLGASPELLLRKEGTHFSSLPLAGSARRQPDDVLDREAGNKLLASEKDRHEHDLVTQAMKAILAPRSHHLSMPASPQLITTPTLWHLATPVEGDARENENALTLACLLHPTPALSGFPHHAAKELIAGLEPFDRELFGGIVGWCDSEGNGEWVVTIRCARLLKNRVRLFAGAGIVPASSPVGEWRETGVKLSTMLNVFGLH</sequence>
<dbReference type="EC" id="5.4.4.2" evidence="5"/>
<dbReference type="SUPFAM" id="SSF56322">
    <property type="entry name" value="ADC synthase"/>
    <property type="match status" value="1"/>
</dbReference>
<evidence type="ECO:0000256" key="7">
    <source>
        <dbReference type="ARBA" id="ARBA00022842"/>
    </source>
</evidence>
<evidence type="ECO:0000313" key="15">
    <source>
        <dbReference type="EMBL" id="ADF62644.1"/>
    </source>
</evidence>
<comment type="similarity">
    <text evidence="4">Belongs to the isochorismate synthase family.</text>
</comment>
<dbReference type="InterPro" id="IPR005801">
    <property type="entry name" value="ADC_synthase"/>
</dbReference>
<dbReference type="EnsemblBacteria" id="ADF62644">
    <property type="protein sequence ID" value="ADF62644"/>
    <property type="gene ID" value="ECL_03108"/>
</dbReference>
<evidence type="ECO:0000313" key="16">
    <source>
        <dbReference type="Proteomes" id="UP000002363"/>
    </source>
</evidence>
<comment type="pathway">
    <text evidence="3">Siderophore biosynthesis; enterobactin biosynthesis.</text>
</comment>
<comment type="cofactor">
    <cofactor evidence="2">
        <name>Mg(2+)</name>
        <dbReference type="ChEBI" id="CHEBI:18420"/>
    </cofactor>
</comment>
<dbReference type="STRING" id="716541.ECL_03108"/>
<dbReference type="InterPro" id="IPR004561">
    <property type="entry name" value="IsoChor_synthase"/>
</dbReference>
<dbReference type="HOGENOM" id="CLU_006493_8_6_6"/>
<keyword evidence="8" id="KW-0259">Enterobactin biosynthesis</keyword>
<comment type="function">
    <text evidence="11">Involved in the biosynthesis of the siderophore enterobactin (macrocyclic trimeric lactone of N-(2,3-dihydroxybenzoyl)-serine). Catalyzes the reversible conversion of chorismate to isochorismate.</text>
</comment>
<dbReference type="GO" id="GO:0009239">
    <property type="term" value="P:enterobactin biosynthetic process"/>
    <property type="evidence" value="ECO:0007669"/>
    <property type="project" value="UniProtKB-KW"/>
</dbReference>
<dbReference type="OrthoDB" id="9806579at2"/>
<dbReference type="Gene3D" id="3.60.120.10">
    <property type="entry name" value="Anthranilate synthase"/>
    <property type="match status" value="1"/>
</dbReference>
<dbReference type="KEGG" id="enc:ECL_03108"/>
<keyword evidence="6" id="KW-0479">Metal-binding</keyword>
<evidence type="ECO:0000256" key="6">
    <source>
        <dbReference type="ARBA" id="ARBA00022723"/>
    </source>
</evidence>
<keyword evidence="7" id="KW-0460">Magnesium</keyword>
<dbReference type="PANTHER" id="PTHR42839">
    <property type="entry name" value="ISOCHORISMATE SYNTHASE ENTC"/>
    <property type="match status" value="1"/>
</dbReference>
<dbReference type="NCBIfam" id="NF011591">
    <property type="entry name" value="PRK15016.1"/>
    <property type="match status" value="1"/>
</dbReference>
<comment type="catalytic activity">
    <reaction evidence="1">
        <text>chorismate = isochorismate</text>
        <dbReference type="Rhea" id="RHEA:18985"/>
        <dbReference type="ChEBI" id="CHEBI:29748"/>
        <dbReference type="ChEBI" id="CHEBI:29780"/>
        <dbReference type="EC" id="5.4.4.2"/>
    </reaction>
</comment>
<evidence type="ECO:0000256" key="8">
    <source>
        <dbReference type="ARBA" id="ARBA00023191"/>
    </source>
</evidence>
<dbReference type="EMBL" id="CP001918">
    <property type="protein sequence ID" value="ADF62644.1"/>
    <property type="molecule type" value="Genomic_DNA"/>
</dbReference>
<dbReference type="NCBIfam" id="TIGR00543">
    <property type="entry name" value="isochor_syn"/>
    <property type="match status" value="1"/>
</dbReference>
<evidence type="ECO:0000256" key="4">
    <source>
        <dbReference type="ARBA" id="ARBA00005297"/>
    </source>
</evidence>
<evidence type="ECO:0000256" key="12">
    <source>
        <dbReference type="ARBA" id="ARBA00065914"/>
    </source>
</evidence>
<dbReference type="eggNOG" id="COG1169">
    <property type="taxonomic scope" value="Bacteria"/>
</dbReference>
<name>A0A0H3CMT6_ENTCC</name>
<evidence type="ECO:0000259" key="14">
    <source>
        <dbReference type="Pfam" id="PF00425"/>
    </source>
</evidence>
<dbReference type="AlphaFoldDB" id="A0A0H3CMT6"/>
<comment type="subunit">
    <text evidence="12">Monomer. Forms a specific pairwise interaction with EntB; this interaction likely facilitates substrate channeling to connect the EntB and EntC active sites.</text>
</comment>
<evidence type="ECO:0000256" key="10">
    <source>
        <dbReference type="ARBA" id="ARBA00041564"/>
    </source>
</evidence>
<dbReference type="GO" id="GO:0046872">
    <property type="term" value="F:metal ion binding"/>
    <property type="evidence" value="ECO:0007669"/>
    <property type="project" value="UniProtKB-KW"/>
</dbReference>
<evidence type="ECO:0000256" key="5">
    <source>
        <dbReference type="ARBA" id="ARBA00012824"/>
    </source>
</evidence>
<dbReference type="PANTHER" id="PTHR42839:SF2">
    <property type="entry name" value="ISOCHORISMATE SYNTHASE ENTC"/>
    <property type="match status" value="1"/>
</dbReference>
<feature type="domain" description="Chorismate-utilising enzyme C-terminal" evidence="14">
    <location>
        <begin position="128"/>
        <end position="380"/>
    </location>
</feature>
<dbReference type="Proteomes" id="UP000002363">
    <property type="component" value="Chromosome"/>
</dbReference>
<proteinExistence type="inferred from homology"/>
<dbReference type="Pfam" id="PF00425">
    <property type="entry name" value="Chorismate_bind"/>
    <property type="match status" value="1"/>
</dbReference>
<keyword evidence="16" id="KW-1185">Reference proteome</keyword>
<gene>
    <name evidence="15" type="primary">entC</name>
    <name evidence="15" type="ordered locus">ECL_03108</name>
</gene>
<evidence type="ECO:0000256" key="2">
    <source>
        <dbReference type="ARBA" id="ARBA00001946"/>
    </source>
</evidence>
<organism evidence="15 16">
    <name type="scientific">Enterobacter cloacae subsp. cloacae (strain ATCC 13047 / DSM 30054 / NBRC 13535 / NCTC 10005 / WDCM 00083 / NCDC 279-56)</name>
    <dbReference type="NCBI Taxonomy" id="716541"/>
    <lineage>
        <taxon>Bacteria</taxon>
        <taxon>Pseudomonadati</taxon>
        <taxon>Pseudomonadota</taxon>
        <taxon>Gammaproteobacteria</taxon>
        <taxon>Enterobacterales</taxon>
        <taxon>Enterobacteriaceae</taxon>
        <taxon>Enterobacter</taxon>
        <taxon>Enterobacter cloacae complex</taxon>
    </lineage>
</organism>
<evidence type="ECO:0000256" key="1">
    <source>
        <dbReference type="ARBA" id="ARBA00000799"/>
    </source>
</evidence>
<protein>
    <recommendedName>
        <fullName evidence="13">Isochorismate synthase EntC</fullName>
        <ecNumber evidence="5">5.4.4.2</ecNumber>
    </recommendedName>
    <alternativeName>
        <fullName evidence="10">Isochorismate mutase</fullName>
    </alternativeName>
</protein>